<dbReference type="NCBIfam" id="NF047598">
    <property type="entry name" value="ChaprRbcXCyano"/>
    <property type="match status" value="1"/>
</dbReference>
<evidence type="ECO:0000256" key="3">
    <source>
        <dbReference type="ARBA" id="ARBA00023186"/>
    </source>
</evidence>
<evidence type="ECO:0000256" key="8">
    <source>
        <dbReference type="HAMAP-Rule" id="MF_00855"/>
    </source>
</evidence>
<dbReference type="AlphaFoldDB" id="A0A1B3PD68"/>
<dbReference type="HAMAP" id="MF_00855">
    <property type="entry name" value="RbcX"/>
    <property type="match status" value="1"/>
</dbReference>
<evidence type="ECO:0000256" key="7">
    <source>
        <dbReference type="ARBA" id="ARBA00024446"/>
    </source>
</evidence>
<reference evidence="9" key="1">
    <citation type="journal article" date="2016" name="J. Life Sci.">
        <title>Characterization of a Korean Domestic Cyanobacterium Limnothrix sp. KNUA012 for Biofuel Feedstock.</title>
        <authorList>
            <person name="Hong J.W."/>
            <person name="Jo S.-W."/>
            <person name="Kim O.H."/>
            <person name="Jeong M.R."/>
            <person name="Kim H."/>
            <person name="Park K.M."/>
            <person name="Lee K.I."/>
            <person name="Yoon H.-S."/>
        </authorList>
    </citation>
    <scope>NUCLEOTIDE SEQUENCE</scope>
    <source>
        <strain evidence="9">KNUA012</strain>
    </source>
</reference>
<keyword evidence="5 8" id="KW-1282">Carboxysome</keyword>
<dbReference type="PANTHER" id="PTHR33791">
    <property type="entry name" value="CHAPERONIN-LIKE RBCX PROTEIN 1, CHLOROPLASTIC"/>
    <property type="match status" value="1"/>
</dbReference>
<organism evidence="9">
    <name type="scientific">Limnothrix sp. KNUA012</name>
    <dbReference type="NCBI Taxonomy" id="1162714"/>
    <lineage>
        <taxon>Bacteria</taxon>
        <taxon>Bacillati</taxon>
        <taxon>Cyanobacteriota</taxon>
        <taxon>Cyanophyceae</taxon>
        <taxon>Pseudanabaenales</taxon>
        <taxon>Pseudanabaenaceae</taxon>
        <taxon>Limnothrix</taxon>
    </lineage>
</organism>
<dbReference type="InterPro" id="IPR046381">
    <property type="entry name" value="RbcX"/>
</dbReference>
<protein>
    <recommendedName>
        <fullName evidence="6 8">RuBisCO chaperone RbcX</fullName>
    </recommendedName>
</protein>
<dbReference type="Gene3D" id="1.10.1200.210">
    <property type="entry name" value="Chaperonin-like RbcX"/>
    <property type="match status" value="1"/>
</dbReference>
<dbReference type="GO" id="GO:0110102">
    <property type="term" value="P:ribulose bisphosphate carboxylase complex assembly"/>
    <property type="evidence" value="ECO:0007669"/>
    <property type="project" value="UniProtKB-UniRule"/>
</dbReference>
<comment type="function">
    <text evidence="8">An RbcL-specific chaperone. The central cleft of the RbcX homodimer (RbcX2) binds the C-terminus of an RbcL monomer, stabilizing the C-terminus and probably preventing its reassociation with chaperonin GroEL-ES. At the same time the peripheral region of RbcX2 binds a second RbcL monomer, bridging the RbcL homodimers in the correct orientation. The RbcX2(2)-bound RbcL dimers then assemble into the RbcL8 core (RbcL8-(RbcX2)8). RbcS binding triggers the release of RbcX2.</text>
</comment>
<evidence type="ECO:0000313" key="9">
    <source>
        <dbReference type="EMBL" id="AOG17660.1"/>
    </source>
</evidence>
<evidence type="ECO:0000256" key="4">
    <source>
        <dbReference type="ARBA" id="ARBA00023300"/>
    </source>
</evidence>
<keyword evidence="3 8" id="KW-0143">Chaperone</keyword>
<proteinExistence type="inferred from homology"/>
<dbReference type="SUPFAM" id="SSF158615">
    <property type="entry name" value="RbcX-like"/>
    <property type="match status" value="1"/>
</dbReference>
<keyword evidence="1 8" id="KW-0963">Cytoplasm</keyword>
<keyword evidence="4 8" id="KW-0120">Carbon dioxide fixation</keyword>
<evidence type="ECO:0000256" key="5">
    <source>
        <dbReference type="ARBA" id="ARBA00023669"/>
    </source>
</evidence>
<name>A0A1B3PD68_9CYAN</name>
<comment type="subcellular location">
    <subcellularLocation>
        <location evidence="8">Carboxysome</location>
    </subcellularLocation>
    <subcellularLocation>
        <location evidence="8">Cytoplasm</location>
    </subcellularLocation>
    <text evidence="8">Most protein is cytoplasmic, but some is in the carboxysome.</text>
</comment>
<comment type="similarity">
    <text evidence="8">Belongs to the RbcX family.</text>
</comment>
<dbReference type="EMBL" id="KU662323">
    <property type="protein sequence ID" value="AOG17660.1"/>
    <property type="molecule type" value="Genomic_DNA"/>
</dbReference>
<keyword evidence="2 8" id="KW-0602">Photosynthesis</keyword>
<dbReference type="GO" id="GO:0031470">
    <property type="term" value="C:carboxysome"/>
    <property type="evidence" value="ECO:0007669"/>
    <property type="project" value="UniProtKB-SubCell"/>
</dbReference>
<dbReference type="PANTHER" id="PTHR33791:SF1">
    <property type="entry name" value="RUBISCO CHAPERONE RBCX"/>
    <property type="match status" value="1"/>
</dbReference>
<evidence type="ECO:0000256" key="2">
    <source>
        <dbReference type="ARBA" id="ARBA00022531"/>
    </source>
</evidence>
<evidence type="ECO:0000256" key="1">
    <source>
        <dbReference type="ARBA" id="ARBA00022490"/>
    </source>
</evidence>
<dbReference type="GO" id="GO:0044183">
    <property type="term" value="F:protein folding chaperone"/>
    <property type="evidence" value="ECO:0007669"/>
    <property type="project" value="InterPro"/>
</dbReference>
<accession>A0A1B3PD68</accession>
<gene>
    <name evidence="8" type="primary">rbcX</name>
</gene>
<dbReference type="GO" id="GO:0005737">
    <property type="term" value="C:cytoplasm"/>
    <property type="evidence" value="ECO:0007669"/>
    <property type="project" value="UniProtKB-SubCell"/>
</dbReference>
<dbReference type="InterPro" id="IPR038052">
    <property type="entry name" value="Chaperonin_RbcX_sf"/>
</dbReference>
<keyword evidence="7" id="KW-1283">Bacterial microcompartment</keyword>
<dbReference type="InterPro" id="IPR003435">
    <property type="entry name" value="Chaperonin_RcbX"/>
</dbReference>
<dbReference type="GO" id="GO:0015977">
    <property type="term" value="P:carbon fixation"/>
    <property type="evidence" value="ECO:0007669"/>
    <property type="project" value="UniProtKB-UniRule"/>
</dbReference>
<evidence type="ECO:0000256" key="6">
    <source>
        <dbReference type="ARBA" id="ARBA00023866"/>
    </source>
</evidence>
<sequence>MDLKQVAKNTAKTLQSYLTYQAMRTVLAQLHETNPPKALWLHRFSAENNVQDGEAYLQDLLAADPDMAFRLMTVRDQLVNDVADYLPEMVREGVYKSNAQFRRQHLERLTQLVLPEDPRLLSESEQFLGDRPAEG</sequence>
<comment type="subunit">
    <text evidence="8">Homodimer. Interacts with the exposed C-terminal peptide of RbcL via its central cleft, contacts a second RbcL monomer via its peripheral polar surface.</text>
</comment>
<comment type="domain">
    <text evidence="8">The homodimer has 2 functional domains, a central cleft essential for production of soluble RbcL in which the RbcL peptide binds, and a polar surface which plays a role in correct RbcL subunit arrangement.</text>
</comment>
<dbReference type="Pfam" id="PF02341">
    <property type="entry name" value="RbcX"/>
    <property type="match status" value="1"/>
</dbReference>
<dbReference type="GO" id="GO:0015979">
    <property type="term" value="P:photosynthesis"/>
    <property type="evidence" value="ECO:0007669"/>
    <property type="project" value="UniProtKB-KW"/>
</dbReference>